<name>A0A9J6RKL4_9GAMM</name>
<gene>
    <name evidence="3" type="ORF">O0V09_05955</name>
</gene>
<accession>A0A9J6RKL4</accession>
<dbReference type="InterPro" id="IPR036514">
    <property type="entry name" value="SGNH_hydro_sf"/>
</dbReference>
<feature type="domain" description="SGNH hydrolase-type esterase" evidence="2">
    <location>
        <begin position="97"/>
        <end position="354"/>
    </location>
</feature>
<keyword evidence="1" id="KW-0472">Membrane</keyword>
<comment type="caution">
    <text evidence="3">The sequence shown here is derived from an EMBL/GenBank/DDBJ whole genome shotgun (WGS) entry which is preliminary data.</text>
</comment>
<proteinExistence type="predicted"/>
<keyword evidence="1" id="KW-1133">Transmembrane helix</keyword>
<evidence type="ECO:0000313" key="3">
    <source>
        <dbReference type="EMBL" id="MCZ0864735.1"/>
    </source>
</evidence>
<protein>
    <submittedName>
        <fullName evidence="3">SGNH/GDSL hydrolase family protein</fullName>
    </submittedName>
</protein>
<dbReference type="SUPFAM" id="SSF52266">
    <property type="entry name" value="SGNH hydrolase"/>
    <property type="match status" value="1"/>
</dbReference>
<keyword evidence="1" id="KW-0812">Transmembrane</keyword>
<dbReference type="InterPro" id="IPR013830">
    <property type="entry name" value="SGNH_hydro"/>
</dbReference>
<reference evidence="3 4" key="1">
    <citation type="submission" date="2022-12" db="EMBL/GenBank/DDBJ databases">
        <title>Dasania phycosphaerae sp. nov., isolated from particulate material of the south coast of Korea.</title>
        <authorList>
            <person name="Jiang Y."/>
        </authorList>
    </citation>
    <scope>NUCLEOTIDE SEQUENCE [LARGE SCALE GENOMIC DNA]</scope>
    <source>
        <strain evidence="3 4">GY-19</strain>
    </source>
</reference>
<dbReference type="Gene3D" id="3.40.50.1110">
    <property type="entry name" value="SGNH hydrolase"/>
    <property type="match status" value="1"/>
</dbReference>
<keyword evidence="3" id="KW-0378">Hydrolase</keyword>
<evidence type="ECO:0000313" key="4">
    <source>
        <dbReference type="Proteomes" id="UP001069090"/>
    </source>
</evidence>
<dbReference type="RefSeq" id="WP_258330890.1">
    <property type="nucleotide sequence ID" value="NZ_JAPTGG010000004.1"/>
</dbReference>
<dbReference type="Proteomes" id="UP001069090">
    <property type="component" value="Unassembled WGS sequence"/>
</dbReference>
<dbReference type="EMBL" id="JAPTGG010000004">
    <property type="protein sequence ID" value="MCZ0864735.1"/>
    <property type="molecule type" value="Genomic_DNA"/>
</dbReference>
<evidence type="ECO:0000259" key="2">
    <source>
        <dbReference type="Pfam" id="PF13472"/>
    </source>
</evidence>
<dbReference type="Pfam" id="PF13472">
    <property type="entry name" value="Lipase_GDSL_2"/>
    <property type="match status" value="1"/>
</dbReference>
<organism evidence="3 4">
    <name type="scientific">Dasania phycosphaerae</name>
    <dbReference type="NCBI Taxonomy" id="2950436"/>
    <lineage>
        <taxon>Bacteria</taxon>
        <taxon>Pseudomonadati</taxon>
        <taxon>Pseudomonadota</taxon>
        <taxon>Gammaproteobacteria</taxon>
        <taxon>Cellvibrionales</taxon>
        <taxon>Spongiibacteraceae</taxon>
        <taxon>Dasania</taxon>
    </lineage>
</organism>
<sequence>MNKNFWPASFFIISSSVLSLLAIEFILAKYNSSIANSSHISANLLRYHPTLGWTLTPNWQGQHQHHDFNASYSTNLLGFRGELSNFNQAQANSLAIVGDSFSFGLGVNDDQTFSSLINQQVANRVLNLSIPGYSTDQQLLLIKDMAPRLKAQHYVLFFYLGNDYLDIMLSYPLQAAQAKPLYTLLQQQLQLTNTPVPKTPKKTSTNSLRLSINQTLSQQHTPLIKLRQRSLLLQRLLPAPRYDPVTTQALFAQYYSDNSRLLTALLKELQQQLQQQGASLTVASLPNNTYLQAPLSADGLLQAYIEGQLQTICQQLSLDYWNLAQQLQQLYLAQGQPQWYYPHEGHLNPQGHQIIAQLIQQQFKL</sequence>
<dbReference type="GO" id="GO:0016788">
    <property type="term" value="F:hydrolase activity, acting on ester bonds"/>
    <property type="evidence" value="ECO:0007669"/>
    <property type="project" value="UniProtKB-ARBA"/>
</dbReference>
<dbReference type="AlphaFoldDB" id="A0A9J6RKL4"/>
<evidence type="ECO:0000256" key="1">
    <source>
        <dbReference type="SAM" id="Phobius"/>
    </source>
</evidence>
<feature type="transmembrane region" description="Helical" evidence="1">
    <location>
        <begin position="6"/>
        <end position="27"/>
    </location>
</feature>
<keyword evidence="4" id="KW-1185">Reference proteome</keyword>